<evidence type="ECO:0000313" key="1">
    <source>
        <dbReference type="EMBL" id="MDT7847807.1"/>
    </source>
</evidence>
<organism evidence="1 2">
    <name type="scientific">Streptomyces justiciae</name>
    <dbReference type="NCBI Taxonomy" id="2780140"/>
    <lineage>
        <taxon>Bacteria</taxon>
        <taxon>Bacillati</taxon>
        <taxon>Actinomycetota</taxon>
        <taxon>Actinomycetes</taxon>
        <taxon>Kitasatosporales</taxon>
        <taxon>Streptomycetaceae</taxon>
        <taxon>Streptomyces</taxon>
    </lineage>
</organism>
<comment type="caution">
    <text evidence="1">The sequence shown here is derived from an EMBL/GenBank/DDBJ whole genome shotgun (WGS) entry which is preliminary data.</text>
</comment>
<proteinExistence type="predicted"/>
<reference evidence="2" key="1">
    <citation type="submission" date="2023-07" db="EMBL/GenBank/DDBJ databases">
        <title>Draft genome sequence of the endophytic actinobacterium Streptomyces justiciae WPN32, a potential antibiotic producer.</title>
        <authorList>
            <person name="Yasawong M."/>
            <person name="Pana W."/>
            <person name="Ganta P."/>
            <person name="Santapan N."/>
            <person name="Songngamsuk T."/>
            <person name="Phatcharaharikarn M."/>
            <person name="Kerdtoob S."/>
            <person name="Nantapong N."/>
        </authorList>
    </citation>
    <scope>NUCLEOTIDE SEQUENCE [LARGE SCALE GENOMIC DNA]</scope>
    <source>
        <strain evidence="2">WPN32</strain>
    </source>
</reference>
<accession>A0ABU3MA31</accession>
<sequence length="52" mass="5356">MFDEDVAALGFPGGSEVPCSALISTGHMSEVVFTGVAPVVLGRRLTMALCDT</sequence>
<gene>
    <name evidence="1" type="ORF">RQC66_44610</name>
</gene>
<protein>
    <submittedName>
        <fullName evidence="1">Uncharacterized protein</fullName>
    </submittedName>
</protein>
<dbReference type="EMBL" id="JAVTLL010000065">
    <property type="protein sequence ID" value="MDT7847807.1"/>
    <property type="molecule type" value="Genomic_DNA"/>
</dbReference>
<dbReference type="RefSeq" id="WP_314208012.1">
    <property type="nucleotide sequence ID" value="NZ_JAVTLL010000065.1"/>
</dbReference>
<name>A0ABU3MA31_9ACTN</name>
<evidence type="ECO:0000313" key="2">
    <source>
        <dbReference type="Proteomes" id="UP001257948"/>
    </source>
</evidence>
<dbReference type="Proteomes" id="UP001257948">
    <property type="component" value="Unassembled WGS sequence"/>
</dbReference>
<keyword evidence="2" id="KW-1185">Reference proteome</keyword>